<name>A0ACC5RFN7_9HYPH</name>
<dbReference type="Proteomes" id="UP000616151">
    <property type="component" value="Unassembled WGS sequence"/>
</dbReference>
<comment type="caution">
    <text evidence="1">The sequence shown here is derived from an EMBL/GenBank/DDBJ whole genome shotgun (WGS) entry which is preliminary data.</text>
</comment>
<dbReference type="EMBL" id="JAENHL010000008">
    <property type="protein sequence ID" value="MBK1871468.1"/>
    <property type="molecule type" value="Genomic_DNA"/>
</dbReference>
<protein>
    <submittedName>
        <fullName evidence="1">Phenylacetate--CoA ligase family protein</fullName>
    </submittedName>
</protein>
<keyword evidence="2" id="KW-1185">Reference proteome</keyword>
<sequence>MHKAIEIVSLDEAKAELRDGRTGFHLSIEHEEGLSDGGRQPNPEILRALTDLGFTDDLPEPELRKRQRPFRNQMQSELRNEILRDFLRFAGTDVPFYRNNPHYRLADIEDVEGLRTLPVLNKAALRENFDSLLADSVDIPEGLASGRLRIARTSGTTDERVQVISDTTIDQVPPDYEEVWGLDFGGRTPRTAILTTPLCSATECHLGKLPLEQRVHHGIVLYLNSTEDLFSAPEALIRNIADELWAFRPEILLVNPYYLMWFGREAQRLGLDLPKIELILTSYQYASKIHKRALATLFGAPVYDTYSATELGGCRIGVECKNGHWHVYEDHAIIEIMDENGMSSPDGIGSVVTTVVAGRLMPLIRYEVGDLARLADIDCDCALSDWQCLEFHGRRKDVLHLGGRMFTTREIDDILAEIADIDFYRCTQTGDAALTIDVVPAPGTAVRRDEIERLVRARLPVNDVIIRPAQRLDPEPSMKFRLTARA</sequence>
<proteinExistence type="predicted"/>
<reference evidence="1" key="1">
    <citation type="submission" date="2021-01" db="EMBL/GenBank/DDBJ databases">
        <authorList>
            <person name="Sun Q."/>
        </authorList>
    </citation>
    <scope>NUCLEOTIDE SEQUENCE</scope>
    <source>
        <strain evidence="1">YIM B02566</strain>
    </source>
</reference>
<accession>A0ACC5RFN7</accession>
<gene>
    <name evidence="1" type="ORF">JHL16_34190</name>
</gene>
<evidence type="ECO:0000313" key="2">
    <source>
        <dbReference type="Proteomes" id="UP000616151"/>
    </source>
</evidence>
<keyword evidence="1" id="KW-0436">Ligase</keyword>
<organism evidence="1 2">
    <name type="scientific">Taklimakanibacter albus</name>
    <dbReference type="NCBI Taxonomy" id="2800327"/>
    <lineage>
        <taxon>Bacteria</taxon>
        <taxon>Pseudomonadati</taxon>
        <taxon>Pseudomonadota</taxon>
        <taxon>Alphaproteobacteria</taxon>
        <taxon>Hyphomicrobiales</taxon>
        <taxon>Aestuariivirgaceae</taxon>
        <taxon>Taklimakanibacter</taxon>
    </lineage>
</organism>
<evidence type="ECO:0000313" key="1">
    <source>
        <dbReference type="EMBL" id="MBK1871468.1"/>
    </source>
</evidence>